<dbReference type="PANTHER" id="PTHR10458">
    <property type="entry name" value="PEPTIDE DEFORMYLASE"/>
    <property type="match status" value="1"/>
</dbReference>
<feature type="signal peptide" evidence="4">
    <location>
        <begin position="1"/>
        <end position="24"/>
    </location>
</feature>
<dbReference type="GO" id="GO:0006412">
    <property type="term" value="P:translation"/>
    <property type="evidence" value="ECO:0007669"/>
    <property type="project" value="UniProtKB-KW"/>
</dbReference>
<evidence type="ECO:0000313" key="5">
    <source>
        <dbReference type="EMBL" id="CCC50506.1"/>
    </source>
</evidence>
<evidence type="ECO:0000256" key="2">
    <source>
        <dbReference type="ARBA" id="ARBA00012175"/>
    </source>
</evidence>
<comment type="catalytic activity">
    <reaction evidence="3">
        <text>N-terminal N-formyl-L-methionyl-[peptide] + H2O = N-terminal L-methionyl-[peptide] + formate</text>
        <dbReference type="Rhea" id="RHEA:24420"/>
        <dbReference type="Rhea" id="RHEA-COMP:10639"/>
        <dbReference type="Rhea" id="RHEA-COMP:10640"/>
        <dbReference type="ChEBI" id="CHEBI:15377"/>
        <dbReference type="ChEBI" id="CHEBI:15740"/>
        <dbReference type="ChEBI" id="CHEBI:49298"/>
        <dbReference type="ChEBI" id="CHEBI:64731"/>
        <dbReference type="EC" id="3.5.1.88"/>
    </reaction>
</comment>
<accession>G0U2K3</accession>
<dbReference type="Pfam" id="PF01327">
    <property type="entry name" value="Pep_deformylase"/>
    <property type="match status" value="1"/>
</dbReference>
<feature type="non-terminal residue" evidence="5">
    <location>
        <position position="1"/>
    </location>
</feature>
<organism evidence="5">
    <name type="scientific">Trypanosoma vivax (strain Y486)</name>
    <dbReference type="NCBI Taxonomy" id="1055687"/>
    <lineage>
        <taxon>Eukaryota</taxon>
        <taxon>Discoba</taxon>
        <taxon>Euglenozoa</taxon>
        <taxon>Kinetoplastea</taxon>
        <taxon>Metakinetoplastina</taxon>
        <taxon>Trypanosomatida</taxon>
        <taxon>Trypanosomatidae</taxon>
        <taxon>Trypanosoma</taxon>
        <taxon>Duttonella</taxon>
    </lineage>
</organism>
<dbReference type="GO" id="GO:0042586">
    <property type="term" value="F:peptide deformylase activity"/>
    <property type="evidence" value="ECO:0007669"/>
    <property type="project" value="UniProtKB-EC"/>
</dbReference>
<keyword evidence="3" id="KW-0479">Metal-binding</keyword>
<evidence type="ECO:0000256" key="1">
    <source>
        <dbReference type="ARBA" id="ARBA00010759"/>
    </source>
</evidence>
<dbReference type="VEuPathDB" id="TriTrypDB:TvY486_0903270"/>
<sequence>VPFPDLKLCLYLFLVVQCLHVACQGKLEMRSSGRLIGHISQRVCRGSRPPCPLIEPSLSPHVGAVRLSSSFGMAGGKGMDEAYTAGGSVQVEYPIVQLPARSLWCKQYTLDPAHVRRGDFSDMIARVKAARHYYQYPSLCAPQIGWNVQMFTLFDGSVFINPVNLDALEVEEEARRSNVSLADAEAQWMNRQRSARKTSFAWEPCASCCFLLHYIERPSMVRVRAIGEDGNPFEVTLDKMRARMALHELDHLSGILFTRRIPDTNHVVPLEGFSTMSEWPDDYPSLEARSTFLYTTFTPPYTFTTDQVEDAQLLDRKFEDGVYPGCEHDRRMRIESAAFEELQRSRWRMEKESIFNDSENGDACEDEAEETLGAATEENATYAAEGDGLPQCGRTP</sequence>
<protein>
    <recommendedName>
        <fullName evidence="2 3">Peptide deformylase</fullName>
        <ecNumber evidence="2 3">3.5.1.88</ecNumber>
    </recommendedName>
</protein>
<keyword evidence="3" id="KW-0648">Protein biosynthesis</keyword>
<dbReference type="PRINTS" id="PR01576">
    <property type="entry name" value="PDEFORMYLASE"/>
</dbReference>
<dbReference type="GO" id="GO:0046872">
    <property type="term" value="F:metal ion binding"/>
    <property type="evidence" value="ECO:0007669"/>
    <property type="project" value="UniProtKB-KW"/>
</dbReference>
<comment type="similarity">
    <text evidence="1 3">Belongs to the polypeptide deformylase family.</text>
</comment>
<feature type="chain" id="PRO_5003409839" description="Peptide deformylase" evidence="4">
    <location>
        <begin position="25"/>
        <end position="396"/>
    </location>
</feature>
<dbReference type="PANTHER" id="PTHR10458:SF22">
    <property type="entry name" value="PEPTIDE DEFORMYLASE"/>
    <property type="match status" value="1"/>
</dbReference>
<gene>
    <name evidence="5" type="ORF">TVY486_0903270</name>
</gene>
<keyword evidence="5" id="KW-0645">Protease</keyword>
<dbReference type="EC" id="3.5.1.88" evidence="2 3"/>
<keyword evidence="5" id="KW-0482">Metalloprotease</keyword>
<dbReference type="InterPro" id="IPR036821">
    <property type="entry name" value="Peptide_deformylase_sf"/>
</dbReference>
<reference evidence="5" key="1">
    <citation type="journal article" date="2012" name="Proc. Natl. Acad. Sci. U.S.A.">
        <title>Antigenic diversity is generated by distinct evolutionary mechanisms in African trypanosome species.</title>
        <authorList>
            <person name="Jackson A.P."/>
            <person name="Berry A."/>
            <person name="Aslett M."/>
            <person name="Allison H.C."/>
            <person name="Burton P."/>
            <person name="Vavrova-Anderson J."/>
            <person name="Brown R."/>
            <person name="Browne H."/>
            <person name="Corton N."/>
            <person name="Hauser H."/>
            <person name="Gamble J."/>
            <person name="Gilderthorp R."/>
            <person name="Marcello L."/>
            <person name="McQuillan J."/>
            <person name="Otto T.D."/>
            <person name="Quail M.A."/>
            <person name="Sanders M.J."/>
            <person name="van Tonder A."/>
            <person name="Ginger M.L."/>
            <person name="Field M.C."/>
            <person name="Barry J.D."/>
            <person name="Hertz-Fowler C."/>
            <person name="Berriman M."/>
        </authorList>
    </citation>
    <scope>NUCLEOTIDE SEQUENCE</scope>
    <source>
        <strain evidence="5">Y486</strain>
    </source>
</reference>
<comment type="function">
    <text evidence="3">Removes the formyl group from the N-terminal Met of newly synthesized proteins.</text>
</comment>
<evidence type="ECO:0000256" key="4">
    <source>
        <dbReference type="SAM" id="SignalP"/>
    </source>
</evidence>
<dbReference type="EMBL" id="HE573025">
    <property type="protein sequence ID" value="CCC50506.1"/>
    <property type="molecule type" value="Genomic_DNA"/>
</dbReference>
<evidence type="ECO:0000256" key="3">
    <source>
        <dbReference type="RuleBase" id="RU362111"/>
    </source>
</evidence>
<dbReference type="Gene3D" id="3.90.45.10">
    <property type="entry name" value="Peptide deformylase"/>
    <property type="match status" value="1"/>
</dbReference>
<proteinExistence type="inferred from homology"/>
<dbReference type="GO" id="GO:0008237">
    <property type="term" value="F:metallopeptidase activity"/>
    <property type="evidence" value="ECO:0007669"/>
    <property type="project" value="UniProtKB-KW"/>
</dbReference>
<name>G0U2K3_TRYVY</name>
<dbReference type="GO" id="GO:0006508">
    <property type="term" value="P:proteolysis"/>
    <property type="evidence" value="ECO:0007669"/>
    <property type="project" value="UniProtKB-KW"/>
</dbReference>
<keyword evidence="3 5" id="KW-0378">Hydrolase</keyword>
<dbReference type="AlphaFoldDB" id="G0U2K3"/>
<keyword evidence="4" id="KW-0732">Signal</keyword>
<dbReference type="SUPFAM" id="SSF56420">
    <property type="entry name" value="Peptide deformylase"/>
    <property type="match status" value="1"/>
</dbReference>
<dbReference type="InterPro" id="IPR023635">
    <property type="entry name" value="Peptide_deformylase"/>
</dbReference>